<accession>A0A1X6YPU1</accession>
<dbReference type="Pfam" id="PF00149">
    <property type="entry name" value="Metallophos"/>
    <property type="match status" value="1"/>
</dbReference>
<name>A0A1X6YPU1_9RHOB</name>
<dbReference type="PANTHER" id="PTHR42988">
    <property type="entry name" value="PHOSPHOHYDROLASE"/>
    <property type="match status" value="1"/>
</dbReference>
<evidence type="ECO:0000313" key="8">
    <source>
        <dbReference type="Proteomes" id="UP000193495"/>
    </source>
</evidence>
<sequence>MRRVLHISDLHFGRTREDLLEPLIETINRLGPDMVAFSGDLTQRARESQFAQAADFISRLEMPVYTVPGNHDTPIDNPWLRFVKPFHRYRSLICEELEPVHIDEEVALIGVNTVNRFAWQSGKISQRTIRRVCDAFAGAPDGRTHLAMMHHPLEHDPGTEKRLMRGARAAVACLGRCGADVVLSGHLHNAAVAPLTAAPGVLLVQAGTGLSSRLREETNNFNLLHIEPDRIKVERYGAEDRPRFEIIQTARFAKGKGVWREV</sequence>
<dbReference type="RefSeq" id="WP_085895194.1">
    <property type="nucleotide sequence ID" value="NZ_FWFY01000002.1"/>
</dbReference>
<evidence type="ECO:0000256" key="4">
    <source>
        <dbReference type="ARBA" id="ARBA00025742"/>
    </source>
</evidence>
<keyword evidence="9" id="KW-1185">Reference proteome</keyword>
<keyword evidence="1" id="KW-0479">Metal-binding</keyword>
<dbReference type="InterPro" id="IPR029052">
    <property type="entry name" value="Metallo-depent_PP-like"/>
</dbReference>
<dbReference type="PANTHER" id="PTHR42988:SF2">
    <property type="entry name" value="CYCLIC NUCLEOTIDE PHOSPHODIESTERASE CBUA0032-RELATED"/>
    <property type="match status" value="1"/>
</dbReference>
<evidence type="ECO:0000256" key="1">
    <source>
        <dbReference type="ARBA" id="ARBA00022723"/>
    </source>
</evidence>
<comment type="similarity">
    <text evidence="4">Belongs to the cyclic nucleotide phosphodiesterase class-III family.</text>
</comment>
<evidence type="ECO:0000259" key="5">
    <source>
        <dbReference type="Pfam" id="PF00149"/>
    </source>
</evidence>
<dbReference type="EMBL" id="FWFY01000002">
    <property type="protein sequence ID" value="SLN25860.1"/>
    <property type="molecule type" value="Genomic_DNA"/>
</dbReference>
<dbReference type="SUPFAM" id="SSF56300">
    <property type="entry name" value="Metallo-dependent phosphatases"/>
    <property type="match status" value="1"/>
</dbReference>
<evidence type="ECO:0000313" key="7">
    <source>
        <dbReference type="EMBL" id="SLN25860.1"/>
    </source>
</evidence>
<dbReference type="AlphaFoldDB" id="A0A1X6YPU1"/>
<feature type="domain" description="Calcineurin-like phosphoesterase" evidence="5">
    <location>
        <begin position="3"/>
        <end position="189"/>
    </location>
</feature>
<dbReference type="Proteomes" id="UP000193495">
    <property type="component" value="Unassembled WGS sequence"/>
</dbReference>
<keyword evidence="2" id="KW-0378">Hydrolase</keyword>
<dbReference type="Gene3D" id="3.60.21.10">
    <property type="match status" value="1"/>
</dbReference>
<dbReference type="InterPro" id="IPR050884">
    <property type="entry name" value="CNP_phosphodiesterase-III"/>
</dbReference>
<gene>
    <name evidence="6" type="ORF">CLV79_101240</name>
    <name evidence="7" type="ORF">LOS8367_00846</name>
</gene>
<proteinExistence type="inferred from homology"/>
<dbReference type="CDD" id="cd07400">
    <property type="entry name" value="MPP_1"/>
    <property type="match status" value="1"/>
</dbReference>
<evidence type="ECO:0000313" key="9">
    <source>
        <dbReference type="Proteomes" id="UP000240624"/>
    </source>
</evidence>
<reference evidence="6 9" key="2">
    <citation type="submission" date="2018-03" db="EMBL/GenBank/DDBJ databases">
        <title>Genomic Encyclopedia of Archaeal and Bacterial Type Strains, Phase II (KMG-II): from individual species to whole genera.</title>
        <authorList>
            <person name="Goeker M."/>
        </authorList>
    </citation>
    <scope>NUCLEOTIDE SEQUENCE [LARGE SCALE GENOMIC DNA]</scope>
    <source>
        <strain evidence="6 9">DSM 29956</strain>
    </source>
</reference>
<keyword evidence="3" id="KW-0408">Iron</keyword>
<dbReference type="Proteomes" id="UP000240624">
    <property type="component" value="Unassembled WGS sequence"/>
</dbReference>
<dbReference type="InterPro" id="IPR004843">
    <property type="entry name" value="Calcineurin-like_PHP"/>
</dbReference>
<evidence type="ECO:0000256" key="3">
    <source>
        <dbReference type="ARBA" id="ARBA00023004"/>
    </source>
</evidence>
<protein>
    <submittedName>
        <fullName evidence="6">3',5'-cyclic AMP phosphodiesterase CpdA</fullName>
    </submittedName>
    <submittedName>
        <fullName evidence="7">Phosphodiesterase YaeI</fullName>
    </submittedName>
</protein>
<dbReference type="GO" id="GO:0046872">
    <property type="term" value="F:metal ion binding"/>
    <property type="evidence" value="ECO:0007669"/>
    <property type="project" value="UniProtKB-KW"/>
</dbReference>
<evidence type="ECO:0000313" key="6">
    <source>
        <dbReference type="EMBL" id="PSK88403.1"/>
    </source>
</evidence>
<dbReference type="EMBL" id="PYGB01000001">
    <property type="protein sequence ID" value="PSK88403.1"/>
    <property type="molecule type" value="Genomic_DNA"/>
</dbReference>
<organism evidence="7 8">
    <name type="scientific">Limimaricola soesokkakensis</name>
    <dbReference type="NCBI Taxonomy" id="1343159"/>
    <lineage>
        <taxon>Bacteria</taxon>
        <taxon>Pseudomonadati</taxon>
        <taxon>Pseudomonadota</taxon>
        <taxon>Alphaproteobacteria</taxon>
        <taxon>Rhodobacterales</taxon>
        <taxon>Paracoccaceae</taxon>
        <taxon>Limimaricola</taxon>
    </lineage>
</organism>
<evidence type="ECO:0000256" key="2">
    <source>
        <dbReference type="ARBA" id="ARBA00022801"/>
    </source>
</evidence>
<reference evidence="7 8" key="1">
    <citation type="submission" date="2017-03" db="EMBL/GenBank/DDBJ databases">
        <authorList>
            <person name="Afonso C.L."/>
            <person name="Miller P.J."/>
            <person name="Scott M.A."/>
            <person name="Spackman E."/>
            <person name="Goraichik I."/>
            <person name="Dimitrov K.M."/>
            <person name="Suarez D.L."/>
            <person name="Swayne D.E."/>
        </authorList>
    </citation>
    <scope>NUCLEOTIDE SEQUENCE [LARGE SCALE GENOMIC DNA]</scope>
    <source>
        <strain evidence="7 8">CECT 8367</strain>
    </source>
</reference>
<dbReference type="GO" id="GO:0016787">
    <property type="term" value="F:hydrolase activity"/>
    <property type="evidence" value="ECO:0007669"/>
    <property type="project" value="UniProtKB-KW"/>
</dbReference>